<protein>
    <submittedName>
        <fullName evidence="9">Uncharacterized protein</fullName>
    </submittedName>
</protein>
<sequence>MTTAALDDDSKRPKSLKGESFKDSSANVNYGTIRELLQRLIGLLSKWGVETEGVAPISKDRRTDTRIYQMFWLWFSVNFNVLAFSTGSAGPAFFGLDLRNSLLILLVVDVMYIFSISSSPCVETQRSTLYLRTCMVPAYFAVLGPKLGMRGMVQSRFSWGLYGAIIPSFLNVVSTLGFLILNCIIGGQIIAAVSTKLDDTLGIVIISLISLVVTFFGYRVMHWFENFAWVPSVITFPILLGLANKHLNPSTMPSLPTPPASSVLSFASFVASSVISWCTITPDYGVYHDCKAPTFKIFFYSYLGFLLPSIAWHMIGAAFASAAPGIPSWNEGYDNGNDLGGLLSAVLSPSGGFRTSCAVAPTMYTFGTSFMAITPAFSHIPRFAFAIVAEIILVPLAIIGAKKFYSTLVDILSVIGYWSTSFGAIVLIEHFVFRMSFESYDIERWDNAGLLPPGIAAVTAFLGSFGIIIPSMQQTWYTGPIAASGTGDIGVFTGAAVAVLLYTPLRAIERRLWPGRRDREVAMQHEEPSETSASTPEMLELGQLDHLLPLKAESVEITGKIHNAPPKGILERLTATLLKLGVETEGTRPIPAEQRTDTRIYQMFWLWFSVNFNILPFTTGSAGPAFFGLGLESSLLTILFTDILFCAIPACCAIFGPKLGMRGMVQCRFSWGLYGAIIPSVLNVISMQGFLILNCIIGGQILSAASNGRLDDTLGIIVISVISLVVCFCGYRVMHWFESTAWVPAAIVLPILLGLGNKHLNPSNIPSVPAPTVSQIMSFATFVASSSVAWCTVTPDYGVYHDSKASSLKIFLYVYSGYLISTVTWNMVGAAFAAAAPGVPSWQLGYDEGRNLGGLLRAVLAPTKGFGNFVLVIIALNTSCAAAPTMYSFGTSFLAITPTLARVPRYIFVIISEIILIPLAIIGAKRFYSTLVDVLSVIGYWSTAFGIIVLAEHFIFRRSSFQCYNIKHWDQGRYLPVGGAAVASFLAAVAFIIAGMEQTWFTGPIAKKGTGDIGVFVAAGAALVFYIPLRALERRVWPGR</sequence>
<dbReference type="EMBL" id="JAFIQS010000014">
    <property type="protein sequence ID" value="KAG5163669.1"/>
    <property type="molecule type" value="Genomic_DNA"/>
</dbReference>
<accession>A0A8H8CG71</accession>
<evidence type="ECO:0000256" key="8">
    <source>
        <dbReference type="SAM" id="Phobius"/>
    </source>
</evidence>
<comment type="similarity">
    <text evidence="2">Belongs to the purine-cytosine permease (2.A.39) family.</text>
</comment>
<feature type="transmembrane region" description="Helical" evidence="8">
    <location>
        <begin position="297"/>
        <end position="320"/>
    </location>
</feature>
<evidence type="ECO:0000256" key="7">
    <source>
        <dbReference type="SAM" id="MobiDB-lite"/>
    </source>
</evidence>
<feature type="transmembrane region" description="Helical" evidence="8">
    <location>
        <begin position="102"/>
        <end position="122"/>
    </location>
</feature>
<feature type="transmembrane region" description="Helical" evidence="8">
    <location>
        <begin position="740"/>
        <end position="756"/>
    </location>
</feature>
<evidence type="ECO:0000313" key="9">
    <source>
        <dbReference type="EMBL" id="KAG5163669.1"/>
    </source>
</evidence>
<feature type="transmembrane region" description="Helical" evidence="8">
    <location>
        <begin position="255"/>
        <end position="277"/>
    </location>
</feature>
<feature type="transmembrane region" description="Helical" evidence="8">
    <location>
        <begin position="383"/>
        <end position="401"/>
    </location>
</feature>
<keyword evidence="4 8" id="KW-0812">Transmembrane</keyword>
<dbReference type="PANTHER" id="PTHR31806:SF5">
    <property type="entry name" value="PURINE-CYTOSINE PERMEASE FCY21"/>
    <property type="match status" value="1"/>
</dbReference>
<feature type="transmembrane region" description="Helical" evidence="8">
    <location>
        <begin position="1013"/>
        <end position="1032"/>
    </location>
</feature>
<reference evidence="9" key="1">
    <citation type="submission" date="2021-02" db="EMBL/GenBank/DDBJ databases">
        <title>Psilocybe cubensis genome.</title>
        <authorList>
            <person name="Mckernan K.J."/>
            <person name="Crawford S."/>
            <person name="Trippe A."/>
            <person name="Kane L.T."/>
            <person name="Mclaughlin S."/>
        </authorList>
    </citation>
    <scope>NUCLEOTIDE SEQUENCE [LARGE SCALE GENOMIC DNA]</scope>
    <source>
        <strain evidence="9">MGC-MH-2018</strain>
    </source>
</reference>
<evidence type="ECO:0000256" key="5">
    <source>
        <dbReference type="ARBA" id="ARBA00022989"/>
    </source>
</evidence>
<feature type="transmembrane region" description="Helical" evidence="8">
    <location>
        <begin position="906"/>
        <end position="928"/>
    </location>
</feature>
<feature type="transmembrane region" description="Helical" evidence="8">
    <location>
        <begin position="714"/>
        <end position="733"/>
    </location>
</feature>
<dbReference type="InterPro" id="IPR001248">
    <property type="entry name" value="Pur-cyt_permease"/>
</dbReference>
<feature type="transmembrane region" description="Helical" evidence="8">
    <location>
        <begin position="974"/>
        <end position="993"/>
    </location>
</feature>
<feature type="transmembrane region" description="Helical" evidence="8">
    <location>
        <begin position="776"/>
        <end position="798"/>
    </location>
</feature>
<evidence type="ECO:0000256" key="4">
    <source>
        <dbReference type="ARBA" id="ARBA00022692"/>
    </source>
</evidence>
<feature type="transmembrane region" description="Helical" evidence="8">
    <location>
        <begin position="407"/>
        <end position="428"/>
    </location>
</feature>
<feature type="transmembrane region" description="Helical" evidence="8">
    <location>
        <begin position="71"/>
        <end position="96"/>
    </location>
</feature>
<feature type="transmembrane region" description="Helical" evidence="8">
    <location>
        <begin position="201"/>
        <end position="221"/>
    </location>
</feature>
<feature type="transmembrane region" description="Helical" evidence="8">
    <location>
        <begin position="934"/>
        <end position="954"/>
    </location>
</feature>
<feature type="transmembrane region" description="Helical" evidence="8">
    <location>
        <begin position="635"/>
        <end position="655"/>
    </location>
</feature>
<evidence type="ECO:0000256" key="6">
    <source>
        <dbReference type="ARBA" id="ARBA00023136"/>
    </source>
</evidence>
<organism evidence="9">
    <name type="scientific">Psilocybe cubensis</name>
    <name type="common">Psychedelic mushroom</name>
    <name type="synonym">Stropharia cubensis</name>
    <dbReference type="NCBI Taxonomy" id="181762"/>
    <lineage>
        <taxon>Eukaryota</taxon>
        <taxon>Fungi</taxon>
        <taxon>Dikarya</taxon>
        <taxon>Basidiomycota</taxon>
        <taxon>Agaricomycotina</taxon>
        <taxon>Agaricomycetes</taxon>
        <taxon>Agaricomycetidae</taxon>
        <taxon>Agaricales</taxon>
        <taxon>Agaricineae</taxon>
        <taxon>Strophariaceae</taxon>
        <taxon>Psilocybe</taxon>
    </lineage>
</organism>
<feature type="transmembrane region" description="Helical" evidence="8">
    <location>
        <begin position="227"/>
        <end position="243"/>
    </location>
</feature>
<feature type="transmembrane region" description="Helical" evidence="8">
    <location>
        <begin position="159"/>
        <end position="181"/>
    </location>
</feature>
<evidence type="ECO:0000256" key="1">
    <source>
        <dbReference type="ARBA" id="ARBA00004141"/>
    </source>
</evidence>
<keyword evidence="3" id="KW-0813">Transport</keyword>
<feature type="compositionally biased region" description="Basic and acidic residues" evidence="7">
    <location>
        <begin position="8"/>
        <end position="22"/>
    </location>
</feature>
<feature type="transmembrane region" description="Helical" evidence="8">
    <location>
        <begin position="676"/>
        <end position="702"/>
    </location>
</feature>
<dbReference type="Pfam" id="PF02133">
    <property type="entry name" value="Transp_cyt_pur"/>
    <property type="match status" value="2"/>
</dbReference>
<feature type="transmembrane region" description="Helical" evidence="8">
    <location>
        <begin position="604"/>
        <end position="629"/>
    </location>
</feature>
<dbReference type="AlphaFoldDB" id="A0A8H8CG71"/>
<comment type="caution">
    <text evidence="9">The sequence shown here is derived from an EMBL/GenBank/DDBJ whole genome shotgun (WGS) entry which is preliminary data.</text>
</comment>
<evidence type="ECO:0000256" key="3">
    <source>
        <dbReference type="ARBA" id="ARBA00022448"/>
    </source>
</evidence>
<feature type="region of interest" description="Disordered" evidence="7">
    <location>
        <begin position="1"/>
        <end position="23"/>
    </location>
</feature>
<gene>
    <name evidence="9" type="ORF">JR316_011454</name>
</gene>
<feature type="transmembrane region" description="Helical" evidence="8">
    <location>
        <begin position="869"/>
        <end position="894"/>
    </location>
</feature>
<feature type="transmembrane region" description="Helical" evidence="8">
    <location>
        <begin position="489"/>
        <end position="508"/>
    </location>
</feature>
<dbReference type="PANTHER" id="PTHR31806">
    <property type="entry name" value="PURINE-CYTOSINE PERMEASE FCY2-RELATED"/>
    <property type="match status" value="1"/>
</dbReference>
<dbReference type="Gene3D" id="1.10.4160.10">
    <property type="entry name" value="Hydantoin permease"/>
    <property type="match status" value="2"/>
</dbReference>
<dbReference type="GO" id="GO:0022857">
    <property type="term" value="F:transmembrane transporter activity"/>
    <property type="evidence" value="ECO:0007669"/>
    <property type="project" value="InterPro"/>
</dbReference>
<evidence type="ECO:0000256" key="2">
    <source>
        <dbReference type="ARBA" id="ARBA00008974"/>
    </source>
</evidence>
<dbReference type="InterPro" id="IPR026030">
    <property type="entry name" value="Pur-cyt_permease_Fcy2/21/22"/>
</dbReference>
<feature type="transmembrane region" description="Helical" evidence="8">
    <location>
        <begin position="449"/>
        <end position="469"/>
    </location>
</feature>
<keyword evidence="6 8" id="KW-0472">Membrane</keyword>
<proteinExistence type="inferred from homology"/>
<feature type="transmembrane region" description="Helical" evidence="8">
    <location>
        <begin position="810"/>
        <end position="836"/>
    </location>
</feature>
<keyword evidence="5 8" id="KW-1133">Transmembrane helix</keyword>
<name>A0A8H8CG71_PSICU</name>
<dbReference type="GO" id="GO:0005886">
    <property type="term" value="C:plasma membrane"/>
    <property type="evidence" value="ECO:0007669"/>
    <property type="project" value="TreeGrafter"/>
</dbReference>
<comment type="subcellular location">
    <subcellularLocation>
        <location evidence="1">Membrane</location>
        <topology evidence="1">Multi-pass membrane protein</topology>
    </subcellularLocation>
</comment>